<dbReference type="PANTHER" id="PTHR31760">
    <property type="entry name" value="S-ADENOSYL-L-METHIONINE-DEPENDENT METHYLTRANSFERASES SUPERFAMILY PROTEIN"/>
    <property type="match status" value="1"/>
</dbReference>
<dbReference type="PANTHER" id="PTHR31760:SF0">
    <property type="entry name" value="S-ADENOSYL-L-METHIONINE-DEPENDENT METHYLTRANSFERASES SUPERFAMILY PROTEIN"/>
    <property type="match status" value="1"/>
</dbReference>
<keyword evidence="4 6" id="KW-0808">Transferase</keyword>
<dbReference type="NCBIfam" id="TIGR00138">
    <property type="entry name" value="rsmG_gidB"/>
    <property type="match status" value="1"/>
</dbReference>
<evidence type="ECO:0000256" key="3">
    <source>
        <dbReference type="ARBA" id="ARBA00022603"/>
    </source>
</evidence>
<evidence type="ECO:0000256" key="2">
    <source>
        <dbReference type="ARBA" id="ARBA00022552"/>
    </source>
</evidence>
<comment type="similarity">
    <text evidence="6">Belongs to the methyltransferase superfamily. RNA methyltransferase RsmG family.</text>
</comment>
<dbReference type="HAMAP" id="MF_00074">
    <property type="entry name" value="16SrRNA_methyltr_G"/>
    <property type="match status" value="1"/>
</dbReference>
<keyword evidence="8" id="KW-1185">Reference proteome</keyword>
<evidence type="ECO:0000256" key="1">
    <source>
        <dbReference type="ARBA" id="ARBA00022490"/>
    </source>
</evidence>
<protein>
    <recommendedName>
        <fullName evidence="6">Ribosomal RNA small subunit methyltransferase G</fullName>
        <ecNumber evidence="6">2.1.1.170</ecNumber>
    </recommendedName>
    <alternativeName>
        <fullName evidence="6">16S rRNA 7-methylguanosine methyltransferase</fullName>
        <shortName evidence="6">16S rRNA m7G methyltransferase</shortName>
    </alternativeName>
</protein>
<dbReference type="InterPro" id="IPR003682">
    <property type="entry name" value="rRNA_ssu_MeTfrase_G"/>
</dbReference>
<evidence type="ECO:0000256" key="5">
    <source>
        <dbReference type="ARBA" id="ARBA00022691"/>
    </source>
</evidence>
<feature type="binding site" evidence="6">
    <location>
        <position position="140"/>
    </location>
    <ligand>
        <name>S-adenosyl-L-methionine</name>
        <dbReference type="ChEBI" id="CHEBI:59789"/>
    </ligand>
</feature>
<organism evidence="7 8">
    <name type="scientific">Acidiphilium iwatense</name>
    <dbReference type="NCBI Taxonomy" id="768198"/>
    <lineage>
        <taxon>Bacteria</taxon>
        <taxon>Pseudomonadati</taxon>
        <taxon>Pseudomonadota</taxon>
        <taxon>Alphaproteobacteria</taxon>
        <taxon>Acetobacterales</taxon>
        <taxon>Acidocellaceae</taxon>
        <taxon>Acidiphilium</taxon>
    </lineage>
</organism>
<dbReference type="CDD" id="cd02440">
    <property type="entry name" value="AdoMet_MTases"/>
    <property type="match status" value="1"/>
</dbReference>
<feature type="binding site" evidence="6">
    <location>
        <position position="81"/>
    </location>
    <ligand>
        <name>S-adenosyl-L-methionine</name>
        <dbReference type="ChEBI" id="CHEBI:59789"/>
    </ligand>
</feature>
<dbReference type="Gene3D" id="3.40.50.150">
    <property type="entry name" value="Vaccinia Virus protein VP39"/>
    <property type="match status" value="1"/>
</dbReference>
<comment type="subcellular location">
    <subcellularLocation>
        <location evidence="6">Cytoplasm</location>
    </subcellularLocation>
</comment>
<comment type="function">
    <text evidence="6">Specifically methylates the N7 position of guanine in position 527 of 16S rRNA.</text>
</comment>
<comment type="caution">
    <text evidence="7">The sequence shown here is derived from an EMBL/GenBank/DDBJ whole genome shotgun (WGS) entry which is preliminary data.</text>
</comment>
<dbReference type="RefSeq" id="WP_235703583.1">
    <property type="nucleotide sequence ID" value="NZ_JAKGBZ010000009.1"/>
</dbReference>
<evidence type="ECO:0000313" key="7">
    <source>
        <dbReference type="EMBL" id="MCF3946348.1"/>
    </source>
</evidence>
<dbReference type="Pfam" id="PF02527">
    <property type="entry name" value="GidB"/>
    <property type="match status" value="1"/>
</dbReference>
<keyword evidence="5 6" id="KW-0949">S-adenosyl-L-methionine</keyword>
<keyword evidence="2 6" id="KW-0698">rRNA processing</keyword>
<dbReference type="EMBL" id="JAKGBZ010000009">
    <property type="protein sequence ID" value="MCF3946348.1"/>
    <property type="molecule type" value="Genomic_DNA"/>
</dbReference>
<reference evidence="7 8" key="1">
    <citation type="submission" date="2022-01" db="EMBL/GenBank/DDBJ databases">
        <authorList>
            <person name="Won M."/>
            <person name="Kim S.-J."/>
            <person name="Kwon S.-W."/>
        </authorList>
    </citation>
    <scope>NUCLEOTIDE SEQUENCE [LARGE SCALE GENOMIC DNA]</scope>
    <source>
        <strain evidence="7 8">KCTC 23505</strain>
    </source>
</reference>
<evidence type="ECO:0000256" key="4">
    <source>
        <dbReference type="ARBA" id="ARBA00022679"/>
    </source>
</evidence>
<evidence type="ECO:0000313" key="8">
    <source>
        <dbReference type="Proteomes" id="UP001521209"/>
    </source>
</evidence>
<dbReference type="EC" id="2.1.1.170" evidence="6"/>
<evidence type="ECO:0000256" key="6">
    <source>
        <dbReference type="HAMAP-Rule" id="MF_00074"/>
    </source>
</evidence>
<feature type="binding site" evidence="6">
    <location>
        <begin position="126"/>
        <end position="127"/>
    </location>
    <ligand>
        <name>S-adenosyl-L-methionine</name>
        <dbReference type="ChEBI" id="CHEBI:59789"/>
    </ligand>
</feature>
<comment type="catalytic activity">
    <reaction evidence="6">
        <text>guanosine(527) in 16S rRNA + S-adenosyl-L-methionine = N(7)-methylguanosine(527) in 16S rRNA + S-adenosyl-L-homocysteine</text>
        <dbReference type="Rhea" id="RHEA:42732"/>
        <dbReference type="Rhea" id="RHEA-COMP:10209"/>
        <dbReference type="Rhea" id="RHEA-COMP:10210"/>
        <dbReference type="ChEBI" id="CHEBI:57856"/>
        <dbReference type="ChEBI" id="CHEBI:59789"/>
        <dbReference type="ChEBI" id="CHEBI:74269"/>
        <dbReference type="ChEBI" id="CHEBI:74480"/>
        <dbReference type="EC" id="2.1.1.170"/>
    </reaction>
</comment>
<name>A0ABS9DUD8_9PROT</name>
<feature type="binding site" evidence="6">
    <location>
        <position position="76"/>
    </location>
    <ligand>
        <name>S-adenosyl-L-methionine</name>
        <dbReference type="ChEBI" id="CHEBI:59789"/>
    </ligand>
</feature>
<dbReference type="InterPro" id="IPR029063">
    <property type="entry name" value="SAM-dependent_MTases_sf"/>
</dbReference>
<accession>A0ABS9DUD8</accession>
<keyword evidence="1 6" id="KW-0963">Cytoplasm</keyword>
<dbReference type="SUPFAM" id="SSF53335">
    <property type="entry name" value="S-adenosyl-L-methionine-dependent methyltransferases"/>
    <property type="match status" value="1"/>
</dbReference>
<keyword evidence="3 6" id="KW-0489">Methyltransferase</keyword>
<dbReference type="GO" id="GO:0032259">
    <property type="term" value="P:methylation"/>
    <property type="evidence" value="ECO:0007669"/>
    <property type="project" value="UniProtKB-KW"/>
</dbReference>
<sequence>MAIEAEKKVRFGSFVSRETKEPLRYYSISIKKWTERINLIARKDANDEAIWQRHILDSLQLLPLIPSDVDCAADLGSGAGLPGLVLAIERPDIHVTLIEADRRKAAFLQTMVAELGLNAAVIAERIEKATVAPVKLVTARALAPLPALLEYAHPLLAEGGVCLFPKGRGMETELTAAVLQWHMRVERFPSQTDADATILRISELRRAA</sequence>
<gene>
    <name evidence="6 7" type="primary">rsmG</name>
    <name evidence="7" type="ORF">L2A60_06575</name>
</gene>
<comment type="caution">
    <text evidence="6">Lacks conserved residue(s) required for the propagation of feature annotation.</text>
</comment>
<proteinExistence type="inferred from homology"/>
<dbReference type="Proteomes" id="UP001521209">
    <property type="component" value="Unassembled WGS sequence"/>
</dbReference>
<dbReference type="GO" id="GO:0008168">
    <property type="term" value="F:methyltransferase activity"/>
    <property type="evidence" value="ECO:0007669"/>
    <property type="project" value="UniProtKB-KW"/>
</dbReference>